<dbReference type="Proteomes" id="UP001224359">
    <property type="component" value="Unassembled WGS sequence"/>
</dbReference>
<gene>
    <name evidence="2" type="ORF">J2S77_000786</name>
</gene>
<reference evidence="2 3" key="1">
    <citation type="submission" date="2023-07" db="EMBL/GenBank/DDBJ databases">
        <title>Genomic Encyclopedia of Type Strains, Phase IV (KMG-IV): sequencing the most valuable type-strain genomes for metagenomic binning, comparative biology and taxonomic classification.</title>
        <authorList>
            <person name="Goeker M."/>
        </authorList>
    </citation>
    <scope>NUCLEOTIDE SEQUENCE [LARGE SCALE GENOMIC DNA]</scope>
    <source>
        <strain evidence="2 3">DSM 16460</strain>
    </source>
</reference>
<keyword evidence="3" id="KW-1185">Reference proteome</keyword>
<organism evidence="2 3">
    <name type="scientific">Alkalibacillus salilacus</name>
    <dbReference type="NCBI Taxonomy" id="284582"/>
    <lineage>
        <taxon>Bacteria</taxon>
        <taxon>Bacillati</taxon>
        <taxon>Bacillota</taxon>
        <taxon>Bacilli</taxon>
        <taxon>Bacillales</taxon>
        <taxon>Bacillaceae</taxon>
        <taxon>Alkalibacillus</taxon>
    </lineage>
</organism>
<feature type="domain" description="YopX protein" evidence="1">
    <location>
        <begin position="36"/>
        <end position="120"/>
    </location>
</feature>
<evidence type="ECO:0000313" key="3">
    <source>
        <dbReference type="Proteomes" id="UP001224359"/>
    </source>
</evidence>
<evidence type="ECO:0000259" key="1">
    <source>
        <dbReference type="Pfam" id="PF09643"/>
    </source>
</evidence>
<dbReference type="InterPro" id="IPR010024">
    <property type="entry name" value="CHP16711"/>
</dbReference>
<comment type="caution">
    <text evidence="2">The sequence shown here is derived from an EMBL/GenBank/DDBJ whole genome shotgun (WGS) entry which is preliminary data.</text>
</comment>
<name>A0ABT9VCY1_9BACI</name>
<dbReference type="Gene3D" id="2.30.30.290">
    <property type="entry name" value="YopX-like domains"/>
    <property type="match status" value="1"/>
</dbReference>
<protein>
    <submittedName>
        <fullName evidence="2">Phage protein (TIGR01671 family)</fullName>
    </submittedName>
</protein>
<dbReference type="InterPro" id="IPR019096">
    <property type="entry name" value="YopX_protein"/>
</dbReference>
<dbReference type="SUPFAM" id="SSF159006">
    <property type="entry name" value="YopX-like"/>
    <property type="match status" value="1"/>
</dbReference>
<dbReference type="EMBL" id="JAUSTQ010000002">
    <property type="protein sequence ID" value="MDQ0158830.1"/>
    <property type="molecule type" value="Genomic_DNA"/>
</dbReference>
<proteinExistence type="predicted"/>
<evidence type="ECO:0000313" key="2">
    <source>
        <dbReference type="EMBL" id="MDQ0158830.1"/>
    </source>
</evidence>
<dbReference type="InterPro" id="IPR023385">
    <property type="entry name" value="YopX-like_C"/>
</dbReference>
<dbReference type="RefSeq" id="WP_306974823.1">
    <property type="nucleotide sequence ID" value="NZ_JAUSTQ010000002.1"/>
</dbReference>
<dbReference type="NCBIfam" id="TIGR01671">
    <property type="entry name" value="phage_TIGR01671"/>
    <property type="match status" value="1"/>
</dbReference>
<accession>A0ABT9VCY1</accession>
<sequence>MRPIKFRAWVLNNHGDWMAQQGVHPEIDTPSKFLALYGENILMQYTGLQDKNGTEIYEGDIVQYERRNLGFALGFSDDDTLYYTERQVIKWLEQGFNVPQGFIRNLEVIGNIYQHPELLEGVADGS</sequence>
<dbReference type="Pfam" id="PF09643">
    <property type="entry name" value="YopX"/>
    <property type="match status" value="1"/>
</dbReference>